<accession>A0A543AG29</accession>
<dbReference type="Gene3D" id="3.40.50.150">
    <property type="entry name" value="Vaccinia Virus protein VP39"/>
    <property type="match status" value="1"/>
</dbReference>
<comment type="caution">
    <text evidence="4">The sequence shown here is derived from an EMBL/GenBank/DDBJ whole genome shotgun (WGS) entry which is preliminary data.</text>
</comment>
<dbReference type="AlphaFoldDB" id="A0A543AG29"/>
<evidence type="ECO:0000256" key="3">
    <source>
        <dbReference type="ARBA" id="ARBA00022691"/>
    </source>
</evidence>
<sequence length="576" mass="64131">MALGFLGASGYCLSHCPGTRRSLPLISPIRTDMLHIRKHRRCARPDALVWELDGAKAVMRWEEVRLLDSDFDVTGTETVRQTGQAFLEKLRPSAKADPAEQGATPFPEASDITGLALRYHPGSEIDFLEPCVGTGIFFSALLHHVADRHGTLNIHTAHGVERDDQFAALAHDLWAPAGLEVLLRDFLRLSSSDLPQASMVLSRPPATFHHRLSSDAKVRAADAAETSSGIRPTGMADLYSHFVLATHKFLAPKAVSAWVLPTKFLRHSSGRALRLYLAKHVTLHRIHAYDARAFDVTRLEETIDEWSVVVFTNELPHASDAFEFSVGGDLFDPNETTHMPYARLSPEINWLQLADLDEDNSPTKSYTLEDFFFIRSGWEVPAPKFFVQPETRAWALGIQPMHMHPLLPHPTAVTGKTITADEWGWPASKHRHVVLASNKDEYTLAELDPAFLRYLDAANGDTRQAAQRSHDALWYNLHLRRPAPIVVKAATEADDGLFRFILNQSDGIAGPGWITMSPSLGFAKPWFLNNDVNWSEVIEILESIRLPDEAAKPTFSPDALASLDATPLVEYLANFD</sequence>
<name>A0A543AG29_9MICC</name>
<organism evidence="4 5">
    <name type="scientific">Enteractinococcus coprophilus</name>
    <dbReference type="NCBI Taxonomy" id="1027633"/>
    <lineage>
        <taxon>Bacteria</taxon>
        <taxon>Bacillati</taxon>
        <taxon>Actinomycetota</taxon>
        <taxon>Actinomycetes</taxon>
        <taxon>Micrococcales</taxon>
        <taxon>Micrococcaceae</taxon>
    </lineage>
</organism>
<keyword evidence="1" id="KW-0489">Methyltransferase</keyword>
<keyword evidence="2" id="KW-0808">Transferase</keyword>
<evidence type="ECO:0000256" key="2">
    <source>
        <dbReference type="ARBA" id="ARBA00022679"/>
    </source>
</evidence>
<gene>
    <name evidence="4" type="ORF">FB556_2005</name>
</gene>
<evidence type="ECO:0000256" key="1">
    <source>
        <dbReference type="ARBA" id="ARBA00022603"/>
    </source>
</evidence>
<evidence type="ECO:0000313" key="5">
    <source>
        <dbReference type="Proteomes" id="UP000319746"/>
    </source>
</evidence>
<dbReference type="PANTHER" id="PTHR33841:SF5">
    <property type="entry name" value="DNA METHYLASE (MODIFICATION METHYLASE) (METHYLTRANSFERASE)-RELATED"/>
    <property type="match status" value="1"/>
</dbReference>
<dbReference type="InterPro" id="IPR029063">
    <property type="entry name" value="SAM-dependent_MTases_sf"/>
</dbReference>
<proteinExistence type="predicted"/>
<dbReference type="EMBL" id="VFOU01000003">
    <property type="protein sequence ID" value="TQL71517.1"/>
    <property type="molecule type" value="Genomic_DNA"/>
</dbReference>
<dbReference type="PANTHER" id="PTHR33841">
    <property type="entry name" value="DNA METHYLTRANSFERASE YEEA-RELATED"/>
    <property type="match status" value="1"/>
</dbReference>
<dbReference type="SUPFAM" id="SSF53335">
    <property type="entry name" value="S-adenosyl-L-methionine-dependent methyltransferases"/>
    <property type="match status" value="1"/>
</dbReference>
<keyword evidence="3" id="KW-0949">S-adenosyl-L-methionine</keyword>
<keyword evidence="5" id="KW-1185">Reference proteome</keyword>
<reference evidence="4 5" key="1">
    <citation type="submission" date="2019-06" db="EMBL/GenBank/DDBJ databases">
        <title>Sequencing the genomes of 1000 actinobacteria strains.</title>
        <authorList>
            <person name="Klenk H.-P."/>
        </authorList>
    </citation>
    <scope>NUCLEOTIDE SEQUENCE [LARGE SCALE GENOMIC DNA]</scope>
    <source>
        <strain evidence="4 5">DSM 24083</strain>
    </source>
</reference>
<dbReference type="GO" id="GO:0008168">
    <property type="term" value="F:methyltransferase activity"/>
    <property type="evidence" value="ECO:0007669"/>
    <property type="project" value="UniProtKB-KW"/>
</dbReference>
<dbReference type="InterPro" id="IPR050953">
    <property type="entry name" value="N4_N6_ade-DNA_methylase"/>
</dbReference>
<protein>
    <recommendedName>
        <fullName evidence="6">N-6 DNA methylase</fullName>
    </recommendedName>
</protein>
<evidence type="ECO:0008006" key="6">
    <source>
        <dbReference type="Google" id="ProtNLM"/>
    </source>
</evidence>
<dbReference type="Proteomes" id="UP000319746">
    <property type="component" value="Unassembled WGS sequence"/>
</dbReference>
<dbReference type="GO" id="GO:0032259">
    <property type="term" value="P:methylation"/>
    <property type="evidence" value="ECO:0007669"/>
    <property type="project" value="UniProtKB-KW"/>
</dbReference>
<evidence type="ECO:0000313" key="4">
    <source>
        <dbReference type="EMBL" id="TQL71517.1"/>
    </source>
</evidence>